<organism evidence="1 2">
    <name type="scientific">Nitrococcus mobilis Nb-231</name>
    <dbReference type="NCBI Taxonomy" id="314278"/>
    <lineage>
        <taxon>Bacteria</taxon>
        <taxon>Pseudomonadati</taxon>
        <taxon>Pseudomonadota</taxon>
        <taxon>Gammaproteobacteria</taxon>
        <taxon>Chromatiales</taxon>
        <taxon>Ectothiorhodospiraceae</taxon>
        <taxon>Nitrococcus</taxon>
    </lineage>
</organism>
<keyword evidence="2" id="KW-1185">Reference proteome</keyword>
<dbReference type="Proteomes" id="UP000003374">
    <property type="component" value="Unassembled WGS sequence"/>
</dbReference>
<dbReference type="RefSeq" id="WP_005004042.1">
    <property type="nucleotide sequence ID" value="NZ_CH672427.1"/>
</dbReference>
<sequence length="269" mass="29835">MNPTQDWQGARLYTIGHTTRTLDELLALLRAFGIDVLADIRTIPRSRHNPQFNGDTLPSALRPRGIHYAHLPQLGGLRRTHKDSPNTAWRNKSFRGFADYMLTADFVTGLAELHALLAQGTVALMCAEAVPWRCHRSLVADALTARGAQIEHIIGGSRSTPHRLTSFAKVRGARVTYPGKNTAAEQRAQTEDPLHPTALALRGMRPPRFAEWFEAFAKVIPFQQVSLDARVVTVGRLVERFAAQRGRLYFCVLGSSLLTKGLNHTAPEC</sequence>
<dbReference type="OrthoDB" id="9789109at2"/>
<gene>
    <name evidence="1" type="ORF">NB231_14868</name>
</gene>
<evidence type="ECO:0008006" key="3">
    <source>
        <dbReference type="Google" id="ProtNLM"/>
    </source>
</evidence>
<comment type="caution">
    <text evidence="1">The sequence shown here is derived from an EMBL/GenBank/DDBJ whole genome shotgun (WGS) entry which is preliminary data.</text>
</comment>
<dbReference type="PANTHER" id="PTHR39337:SF1">
    <property type="entry name" value="BLR5642 PROTEIN"/>
    <property type="match status" value="1"/>
</dbReference>
<dbReference type="HOGENOM" id="CLU_1033759_0_0_6"/>
<evidence type="ECO:0000313" key="1">
    <source>
        <dbReference type="EMBL" id="EAR23112.1"/>
    </source>
</evidence>
<proteinExistence type="predicted"/>
<dbReference type="PANTHER" id="PTHR39337">
    <property type="entry name" value="BLR5642 PROTEIN"/>
    <property type="match status" value="1"/>
</dbReference>
<evidence type="ECO:0000313" key="2">
    <source>
        <dbReference type="Proteomes" id="UP000003374"/>
    </source>
</evidence>
<accession>A4BLC4</accession>
<dbReference type="STRING" id="314278.NB231_14868"/>
<dbReference type="Pfam" id="PF04343">
    <property type="entry name" value="DUF488"/>
    <property type="match status" value="1"/>
</dbReference>
<reference evidence="1 2" key="1">
    <citation type="submission" date="2006-02" db="EMBL/GenBank/DDBJ databases">
        <authorList>
            <person name="Waterbury J."/>
            <person name="Ferriera S."/>
            <person name="Johnson J."/>
            <person name="Kravitz S."/>
            <person name="Halpern A."/>
            <person name="Remington K."/>
            <person name="Beeson K."/>
            <person name="Tran B."/>
            <person name="Rogers Y.-H."/>
            <person name="Friedman R."/>
            <person name="Venter J.C."/>
        </authorList>
    </citation>
    <scope>NUCLEOTIDE SEQUENCE [LARGE SCALE GENOMIC DNA]</scope>
    <source>
        <strain evidence="1 2">Nb-231</strain>
    </source>
</reference>
<dbReference type="AlphaFoldDB" id="A4BLC4"/>
<dbReference type="EMBL" id="AAOF01000001">
    <property type="protein sequence ID" value="EAR23112.1"/>
    <property type="molecule type" value="Genomic_DNA"/>
</dbReference>
<dbReference type="InterPro" id="IPR007438">
    <property type="entry name" value="DUF488"/>
</dbReference>
<dbReference type="eggNOG" id="COG5483">
    <property type="taxonomic scope" value="Bacteria"/>
</dbReference>
<protein>
    <recommendedName>
        <fullName evidence="3">HhH-GPD domain-containing protein</fullName>
    </recommendedName>
</protein>
<dbReference type="eggNOG" id="COG0122">
    <property type="taxonomic scope" value="Bacteria"/>
</dbReference>
<name>A4BLC4_9GAMM</name>